<feature type="region of interest" description="Disordered" evidence="1">
    <location>
        <begin position="250"/>
        <end position="269"/>
    </location>
</feature>
<accession>A0A2S6GWL9</accession>
<evidence type="ECO:0000259" key="3">
    <source>
        <dbReference type="Pfam" id="PF12697"/>
    </source>
</evidence>
<comment type="caution">
    <text evidence="4">The sequence shown here is derived from an EMBL/GenBank/DDBJ whole genome shotgun (WGS) entry which is preliminary data.</text>
</comment>
<feature type="chain" id="PRO_5015552937" evidence="2">
    <location>
        <begin position="22"/>
        <end position="544"/>
    </location>
</feature>
<dbReference type="Proteomes" id="UP000239203">
    <property type="component" value="Unassembled WGS sequence"/>
</dbReference>
<proteinExistence type="predicted"/>
<dbReference type="EMBL" id="PTIX01000003">
    <property type="protein sequence ID" value="PPK69597.1"/>
    <property type="molecule type" value="Genomic_DNA"/>
</dbReference>
<protein>
    <submittedName>
        <fullName evidence="4">Alpha/beta hydrolase family protein</fullName>
    </submittedName>
</protein>
<evidence type="ECO:0000313" key="5">
    <source>
        <dbReference type="Proteomes" id="UP000239203"/>
    </source>
</evidence>
<evidence type="ECO:0000313" key="4">
    <source>
        <dbReference type="EMBL" id="PPK69597.1"/>
    </source>
</evidence>
<evidence type="ECO:0000256" key="1">
    <source>
        <dbReference type="SAM" id="MobiDB-lite"/>
    </source>
</evidence>
<evidence type="ECO:0000256" key="2">
    <source>
        <dbReference type="SAM" id="SignalP"/>
    </source>
</evidence>
<dbReference type="Pfam" id="PF12697">
    <property type="entry name" value="Abhydrolase_6"/>
    <property type="match status" value="1"/>
</dbReference>
<dbReference type="RefSeq" id="WP_104478027.1">
    <property type="nucleotide sequence ID" value="NZ_CP154825.1"/>
</dbReference>
<organism evidence="4 5">
    <name type="scientific">Actinokineospora auranticolor</name>
    <dbReference type="NCBI Taxonomy" id="155976"/>
    <lineage>
        <taxon>Bacteria</taxon>
        <taxon>Bacillati</taxon>
        <taxon>Actinomycetota</taxon>
        <taxon>Actinomycetes</taxon>
        <taxon>Pseudonocardiales</taxon>
        <taxon>Pseudonocardiaceae</taxon>
        <taxon>Actinokineospora</taxon>
    </lineage>
</organism>
<reference evidence="4 5" key="1">
    <citation type="submission" date="2018-02" db="EMBL/GenBank/DDBJ databases">
        <title>Genomic Encyclopedia of Archaeal and Bacterial Type Strains, Phase II (KMG-II): from individual species to whole genera.</title>
        <authorList>
            <person name="Goeker M."/>
        </authorList>
    </citation>
    <scope>NUCLEOTIDE SEQUENCE [LARGE SCALE GENOMIC DNA]</scope>
    <source>
        <strain evidence="4 5">YU 961-1</strain>
    </source>
</reference>
<sequence length="544" mass="56634">MIARVLAVLLLTLLCAVPAQAQKLPSQCEGARSTKAGAGQSRSKRPVVFVHGWNGDPMDDSAKKVAGQLDGRVSAYTFDYSRWAAYWASDSHIAPCLAAYLGQVSSAYEKAGGDGKVVVVAHSMGGLALRYALNTELAKVVPYVITLGTPQLGSPWGGEGGPSRLMEVLRHVTGKELPPIDGRDGGKCLAEHEKGASLPRGCGDLPPWLASGVNLTQVAGDVTVNRTFFGFTAYSIPLFSDGVVPVPSAHGYPTSGPTGVPPEEGGKSYSRTDRCTVDFGLVNGAAHSLSFASASMAFDYFTLQDLQENRFSAPVQAYLGGVTIVAACSHLRLPTDQSAVNQVTEIVQGALTELGKSTGAATKVVNVAGVDKSGNSTSGYTVAEDPEEVEDCYPSPAAVGPDVVACSPSAAGALACWVEPNRRDLLCGGFPWKKQLRRAVSKEAVPSVTPSPNPAPWGLELDGGAKCLLRNGGSWGGRADGYVGAYSCDQGNSDFVLTGPDGGDVVDRSKPVWTVQIGQLGGDGESFPPPTTKEVKVAYFAAAP</sequence>
<feature type="domain" description="AB hydrolase-1" evidence="3">
    <location>
        <begin position="47"/>
        <end position="177"/>
    </location>
</feature>
<feature type="signal peptide" evidence="2">
    <location>
        <begin position="1"/>
        <end position="21"/>
    </location>
</feature>
<name>A0A2S6GWL9_9PSEU</name>
<dbReference type="SUPFAM" id="SSF53474">
    <property type="entry name" value="alpha/beta-Hydrolases"/>
    <property type="match status" value="1"/>
</dbReference>
<gene>
    <name evidence="4" type="ORF">CLV40_103207</name>
</gene>
<keyword evidence="2" id="KW-0732">Signal</keyword>
<dbReference type="InterPro" id="IPR029058">
    <property type="entry name" value="AB_hydrolase_fold"/>
</dbReference>
<dbReference type="AlphaFoldDB" id="A0A2S6GWL9"/>
<keyword evidence="5" id="KW-1185">Reference proteome</keyword>
<keyword evidence="4" id="KW-0378">Hydrolase</keyword>
<dbReference type="Gene3D" id="3.40.50.1820">
    <property type="entry name" value="alpha/beta hydrolase"/>
    <property type="match status" value="1"/>
</dbReference>
<dbReference type="OrthoDB" id="8871309at2"/>
<dbReference type="GO" id="GO:0016787">
    <property type="term" value="F:hydrolase activity"/>
    <property type="evidence" value="ECO:0007669"/>
    <property type="project" value="UniProtKB-KW"/>
</dbReference>
<dbReference type="InterPro" id="IPR000073">
    <property type="entry name" value="AB_hydrolase_1"/>
</dbReference>